<dbReference type="eggNOG" id="ENOG50330R8">
    <property type="taxonomic scope" value="Bacteria"/>
</dbReference>
<dbReference type="EMBL" id="CP000853">
    <property type="protein sequence ID" value="ABW20020.1"/>
    <property type="molecule type" value="Genomic_DNA"/>
</dbReference>
<sequence>MGRVELIEYLFKLSEGKLFLINQLWTLTQQQSETIGSGEMDSLNDIIEQKQSIMDRVDVLDKEFAEKYDVIKAEFPINDVGALDSESREKMRILKEKVKEIHNLTEKIQQMDDSNTERFQKNMESIRNELKKVKFGQKISKGYSANKQNEGFSIFIDKMK</sequence>
<reference evidence="3" key="1">
    <citation type="submission" date="2007-10" db="EMBL/GenBank/DDBJ databases">
        <title>Complete genome of Alkaliphilus oremlandii OhILAs.</title>
        <authorList>
            <person name="Copeland A."/>
            <person name="Lucas S."/>
            <person name="Lapidus A."/>
            <person name="Barry K."/>
            <person name="Detter J.C."/>
            <person name="Glavina del Rio T."/>
            <person name="Hammon N."/>
            <person name="Israni S."/>
            <person name="Dalin E."/>
            <person name="Tice H."/>
            <person name="Pitluck S."/>
            <person name="Chain P."/>
            <person name="Malfatti S."/>
            <person name="Shin M."/>
            <person name="Vergez L."/>
            <person name="Schmutz J."/>
            <person name="Larimer F."/>
            <person name="Land M."/>
            <person name="Hauser L."/>
            <person name="Kyrpides N."/>
            <person name="Mikhailova N."/>
            <person name="Stolz J.F."/>
            <person name="Dawson A."/>
            <person name="Fisher E."/>
            <person name="Crable B."/>
            <person name="Perera E."/>
            <person name="Lisak J."/>
            <person name="Ranganathan M."/>
            <person name="Basu P."/>
            <person name="Richardson P."/>
        </authorList>
    </citation>
    <scope>NUCLEOTIDE SEQUENCE [LARGE SCALE GENOMIC DNA]</scope>
    <source>
        <strain evidence="3">OhILAs</strain>
    </source>
</reference>
<gene>
    <name evidence="2" type="ordered locus">Clos_2488</name>
</gene>
<dbReference type="STRING" id="350688.Clos_2488"/>
<dbReference type="HOGENOM" id="CLU_1648561_0_0_9"/>
<evidence type="ECO:0000256" key="1">
    <source>
        <dbReference type="ARBA" id="ARBA00022795"/>
    </source>
</evidence>
<dbReference type="InterPro" id="IPR007809">
    <property type="entry name" value="FlgN-like"/>
</dbReference>
<accession>A8MJN8</accession>
<dbReference type="Proteomes" id="UP000000269">
    <property type="component" value="Chromosome"/>
</dbReference>
<dbReference type="RefSeq" id="WP_012160327.1">
    <property type="nucleotide sequence ID" value="NC_009922.1"/>
</dbReference>
<evidence type="ECO:0000313" key="3">
    <source>
        <dbReference type="Proteomes" id="UP000000269"/>
    </source>
</evidence>
<proteinExistence type="predicted"/>
<evidence type="ECO:0000313" key="2">
    <source>
        <dbReference type="EMBL" id="ABW20020.1"/>
    </source>
</evidence>
<dbReference type="AlphaFoldDB" id="A8MJN8"/>
<dbReference type="SUPFAM" id="SSF140566">
    <property type="entry name" value="FlgN-like"/>
    <property type="match status" value="1"/>
</dbReference>
<organism evidence="2 3">
    <name type="scientific">Alkaliphilus oremlandii (strain OhILAs)</name>
    <name type="common">Clostridium oremlandii (strain OhILAs)</name>
    <dbReference type="NCBI Taxonomy" id="350688"/>
    <lineage>
        <taxon>Bacteria</taxon>
        <taxon>Bacillati</taxon>
        <taxon>Bacillota</taxon>
        <taxon>Clostridia</taxon>
        <taxon>Peptostreptococcales</taxon>
        <taxon>Natronincolaceae</taxon>
        <taxon>Alkaliphilus</taxon>
    </lineage>
</organism>
<dbReference type="GO" id="GO:0044780">
    <property type="term" value="P:bacterial-type flagellum assembly"/>
    <property type="evidence" value="ECO:0007669"/>
    <property type="project" value="InterPro"/>
</dbReference>
<dbReference type="OrthoDB" id="1954931at2"/>
<dbReference type="Gene3D" id="1.20.58.300">
    <property type="entry name" value="FlgN-like"/>
    <property type="match status" value="1"/>
</dbReference>
<keyword evidence="1" id="KW-1005">Bacterial flagellum biogenesis</keyword>
<dbReference type="Pfam" id="PF05130">
    <property type="entry name" value="FlgN"/>
    <property type="match status" value="1"/>
</dbReference>
<dbReference type="InterPro" id="IPR036679">
    <property type="entry name" value="FlgN-like_sf"/>
</dbReference>
<protein>
    <submittedName>
        <fullName evidence="2">FlgN family protein</fullName>
    </submittedName>
</protein>
<name>A8MJN8_ALKOO</name>
<keyword evidence="3" id="KW-1185">Reference proteome</keyword>
<dbReference type="KEGG" id="aoe:Clos_2488"/>